<organism evidence="2 3">
    <name type="scientific">Clonostachys rhizophaga</name>
    <dbReference type="NCBI Taxonomy" id="160324"/>
    <lineage>
        <taxon>Eukaryota</taxon>
        <taxon>Fungi</taxon>
        <taxon>Dikarya</taxon>
        <taxon>Ascomycota</taxon>
        <taxon>Pezizomycotina</taxon>
        <taxon>Sordariomycetes</taxon>
        <taxon>Hypocreomycetidae</taxon>
        <taxon>Hypocreales</taxon>
        <taxon>Bionectriaceae</taxon>
        <taxon>Clonostachys</taxon>
    </lineage>
</organism>
<evidence type="ECO:0000313" key="3">
    <source>
        <dbReference type="Proteomes" id="UP000696573"/>
    </source>
</evidence>
<protein>
    <submittedName>
        <fullName evidence="2">Uncharacterized protein</fullName>
    </submittedName>
</protein>
<name>A0A9N9YKF1_9HYPO</name>
<evidence type="ECO:0000313" key="2">
    <source>
        <dbReference type="EMBL" id="CAH0024475.1"/>
    </source>
</evidence>
<dbReference type="AlphaFoldDB" id="A0A9N9YKF1"/>
<proteinExistence type="predicted"/>
<keyword evidence="3" id="KW-1185">Reference proteome</keyword>
<dbReference type="Proteomes" id="UP000696573">
    <property type="component" value="Unassembled WGS sequence"/>
</dbReference>
<dbReference type="PANTHER" id="PTHR38696">
    <property type="entry name" value="MEDIATOR OF RNA POLYMERASE II TRANSCRIPTION SUBUNIT 13"/>
    <property type="match status" value="1"/>
</dbReference>
<feature type="compositionally biased region" description="Polar residues" evidence="1">
    <location>
        <begin position="16"/>
        <end position="29"/>
    </location>
</feature>
<reference evidence="2" key="1">
    <citation type="submission" date="2021-10" db="EMBL/GenBank/DDBJ databases">
        <authorList>
            <person name="Piombo E."/>
        </authorList>
    </citation>
    <scope>NUCLEOTIDE SEQUENCE</scope>
</reference>
<comment type="caution">
    <text evidence="2">The sequence shown here is derived from an EMBL/GenBank/DDBJ whole genome shotgun (WGS) entry which is preliminary data.</text>
</comment>
<feature type="region of interest" description="Disordered" evidence="1">
    <location>
        <begin position="1"/>
        <end position="32"/>
    </location>
</feature>
<sequence>MGNPATEDYQPPPYEQATQGKSGPSQQNISHHDTSSAKFACVTLNQHDRIRLINFPADTVTSFQDFLKTAWPKGIQEVRDYGQSREFKLNGYPWYRGVDGSLGPDDTSRLVKKLLEALYNMGWVLHSAVDLRKQGNKDVLAFRRQSPPPPKCEWIHISFDSHDRLTFLEPPSQEIRVALLKTFGRAVSSNELTKDHFEIKFQGFPWSPSGEDTVNTPLKLLKLLETMERFGFSLYSSLMTKNNHEGTDVDDIIMKRQIGKH</sequence>
<dbReference type="PANTHER" id="PTHR38696:SF1">
    <property type="entry name" value="MEDIATOR OF RNA POLYMERASE II TRANSCRIPTION SUBUNIT 13"/>
    <property type="match status" value="1"/>
</dbReference>
<dbReference type="EMBL" id="CABFNQ020000696">
    <property type="protein sequence ID" value="CAH0024475.1"/>
    <property type="molecule type" value="Genomic_DNA"/>
</dbReference>
<dbReference type="OrthoDB" id="58379at2759"/>
<gene>
    <name evidence="2" type="ORF">CRHIZ90672A_00014991</name>
</gene>
<accession>A0A9N9YKF1</accession>
<evidence type="ECO:0000256" key="1">
    <source>
        <dbReference type="SAM" id="MobiDB-lite"/>
    </source>
</evidence>